<dbReference type="Proteomes" id="UP001265700">
    <property type="component" value="Unassembled WGS sequence"/>
</dbReference>
<dbReference type="CDD" id="cd06588">
    <property type="entry name" value="PhnB_like"/>
    <property type="match status" value="1"/>
</dbReference>
<reference evidence="2 3" key="1">
    <citation type="submission" date="2023-07" db="EMBL/GenBank/DDBJ databases">
        <title>Sorghum-associated microbial communities from plants grown in Nebraska, USA.</title>
        <authorList>
            <person name="Schachtman D."/>
        </authorList>
    </citation>
    <scope>NUCLEOTIDE SEQUENCE [LARGE SCALE GENOMIC DNA]</scope>
    <source>
        <strain evidence="2 3">4249</strain>
    </source>
</reference>
<sequence>MPQLCAYLSFDGTCAEAMKFYAQVLDAKLEALMTYGQMPDGEPVPPEHADKIMHAYLVHPDFALMAGDAMPGVPFDGMKGVMLAITYPTAAEAERIFNALVDGGSVQMPLGETFWAERFGMLTDRYGTAWAVNGGPREMPKD</sequence>
<proteinExistence type="predicted"/>
<dbReference type="Gene3D" id="3.10.180.10">
    <property type="entry name" value="2,3-Dihydroxybiphenyl 1,2-Dioxygenase, domain 1"/>
    <property type="match status" value="1"/>
</dbReference>
<dbReference type="InterPro" id="IPR029068">
    <property type="entry name" value="Glyas_Bleomycin-R_OHBP_Dase"/>
</dbReference>
<dbReference type="InterPro" id="IPR028973">
    <property type="entry name" value="PhnB-like"/>
</dbReference>
<dbReference type="EMBL" id="JAVDWU010000004">
    <property type="protein sequence ID" value="MDR7150294.1"/>
    <property type="molecule type" value="Genomic_DNA"/>
</dbReference>
<comment type="caution">
    <text evidence="2">The sequence shown here is derived from an EMBL/GenBank/DDBJ whole genome shotgun (WGS) entry which is preliminary data.</text>
</comment>
<evidence type="ECO:0000313" key="2">
    <source>
        <dbReference type="EMBL" id="MDR7150294.1"/>
    </source>
</evidence>
<keyword evidence="3" id="KW-1185">Reference proteome</keyword>
<dbReference type="Pfam" id="PF06983">
    <property type="entry name" value="3-dmu-9_3-mt"/>
    <property type="match status" value="1"/>
</dbReference>
<feature type="domain" description="PhnB-like" evidence="1">
    <location>
        <begin position="5"/>
        <end position="132"/>
    </location>
</feature>
<dbReference type="PANTHER" id="PTHR33990">
    <property type="entry name" value="PROTEIN YJDN-RELATED"/>
    <property type="match status" value="1"/>
</dbReference>
<dbReference type="RefSeq" id="WP_310315657.1">
    <property type="nucleotide sequence ID" value="NZ_JAVDWU010000004.1"/>
</dbReference>
<dbReference type="SUPFAM" id="SSF54593">
    <property type="entry name" value="Glyoxalase/Bleomycin resistance protein/Dihydroxybiphenyl dioxygenase"/>
    <property type="match status" value="1"/>
</dbReference>
<accession>A0ABU1WML4</accession>
<gene>
    <name evidence="2" type="ORF">J2W49_002252</name>
</gene>
<evidence type="ECO:0000313" key="3">
    <source>
        <dbReference type="Proteomes" id="UP001265700"/>
    </source>
</evidence>
<organism evidence="2 3">
    <name type="scientific">Hydrogenophaga palleronii</name>
    <dbReference type="NCBI Taxonomy" id="65655"/>
    <lineage>
        <taxon>Bacteria</taxon>
        <taxon>Pseudomonadati</taxon>
        <taxon>Pseudomonadota</taxon>
        <taxon>Betaproteobacteria</taxon>
        <taxon>Burkholderiales</taxon>
        <taxon>Comamonadaceae</taxon>
        <taxon>Hydrogenophaga</taxon>
    </lineage>
</organism>
<name>A0ABU1WML4_9BURK</name>
<protein>
    <submittedName>
        <fullName evidence="2">PhnB protein</fullName>
    </submittedName>
</protein>
<dbReference type="PANTHER" id="PTHR33990:SF1">
    <property type="entry name" value="PROTEIN YJDN"/>
    <property type="match status" value="1"/>
</dbReference>
<evidence type="ECO:0000259" key="1">
    <source>
        <dbReference type="Pfam" id="PF06983"/>
    </source>
</evidence>